<dbReference type="Proteomes" id="UP000198704">
    <property type="component" value="Unassembled WGS sequence"/>
</dbReference>
<dbReference type="Gene3D" id="3.20.20.80">
    <property type="entry name" value="Glycosidases"/>
    <property type="match status" value="1"/>
</dbReference>
<dbReference type="EMBL" id="FNHS01000019">
    <property type="protein sequence ID" value="SDO31928.1"/>
    <property type="molecule type" value="Genomic_DNA"/>
</dbReference>
<evidence type="ECO:0008006" key="3">
    <source>
        <dbReference type="Google" id="ProtNLM"/>
    </source>
</evidence>
<evidence type="ECO:0000313" key="1">
    <source>
        <dbReference type="EMBL" id="SDO31928.1"/>
    </source>
</evidence>
<organism evidence="1 2">
    <name type="scientific">Methylobacterium phyllostachyos</name>
    <dbReference type="NCBI Taxonomy" id="582672"/>
    <lineage>
        <taxon>Bacteria</taxon>
        <taxon>Pseudomonadati</taxon>
        <taxon>Pseudomonadota</taxon>
        <taxon>Alphaproteobacteria</taxon>
        <taxon>Hyphomicrobiales</taxon>
        <taxon>Methylobacteriaceae</taxon>
        <taxon>Methylobacterium</taxon>
    </lineage>
</organism>
<evidence type="ECO:0000313" key="2">
    <source>
        <dbReference type="Proteomes" id="UP000198704"/>
    </source>
</evidence>
<dbReference type="RefSeq" id="WP_244507753.1">
    <property type="nucleotide sequence ID" value="NZ_FNHS01000019.1"/>
</dbReference>
<accession>A0A1H0IKK7</accession>
<gene>
    <name evidence="1" type="ORF">SAMN05216360_11957</name>
</gene>
<name>A0A1H0IKK7_9HYPH</name>
<dbReference type="SUPFAM" id="SSF51445">
    <property type="entry name" value="(Trans)glycosidases"/>
    <property type="match status" value="1"/>
</dbReference>
<dbReference type="AlphaFoldDB" id="A0A1H0IKK7"/>
<proteinExistence type="predicted"/>
<sequence>MASDRDGHGVTAITRRSALALATGVLAAGRAGAATPLYRCEDLIDAIGVNVHFGHGGTPYVERYAACVAALDDLGLHHLRDDIVLTGTEPAGQFARIAALSARGYRFSLVFYDGLTPGPRVAPERFAEIARWAGGGLVVAEGGNEPPIASRPDYPRRSADHQAALFRAVRADPRQPGVKVAGPSYIQGNVAAAQDLAGAVDLGNIHAYPGAEHPETRGGGSLARFVAAARPVFGPAPVIATENGYHTALATRSAHLPISEGMRARYLPRLLLWSYLQGVRRTYLYELIASFDHGDGDPESRFGLLAYDGRPTPSFAAVRNLIALFKGGDAAASPFTEDITVASTATPDLVSARFARRDGAVLVPLWLGLDGWDRRSLAPRPDAPPQLVDMLLSRTPRTVRLHRFADDGSVTVHVLPPAPRIPVPVTDRLAVLEVI</sequence>
<keyword evidence="2" id="KW-1185">Reference proteome</keyword>
<reference evidence="2" key="1">
    <citation type="submission" date="2016-10" db="EMBL/GenBank/DDBJ databases">
        <authorList>
            <person name="Varghese N."/>
            <person name="Submissions S."/>
        </authorList>
    </citation>
    <scope>NUCLEOTIDE SEQUENCE [LARGE SCALE GENOMIC DNA]</scope>
    <source>
        <strain evidence="2">BL47</strain>
    </source>
</reference>
<protein>
    <recommendedName>
        <fullName evidence="3">Glycosyl hydrolase catalytic core</fullName>
    </recommendedName>
</protein>
<dbReference type="STRING" id="582672.SAMN05216360_11957"/>
<dbReference type="InterPro" id="IPR017853">
    <property type="entry name" value="GH"/>
</dbReference>